<evidence type="ECO:0000313" key="1">
    <source>
        <dbReference type="EMBL" id="EEX97873.1"/>
    </source>
</evidence>
<proteinExistence type="predicted"/>
<evidence type="ECO:0000313" key="2">
    <source>
        <dbReference type="Proteomes" id="UP000003990"/>
    </source>
</evidence>
<organism evidence="1 2">
    <name type="scientific">Brucella ceti M644/93/1</name>
    <dbReference type="NCBI Taxonomy" id="520459"/>
    <lineage>
        <taxon>Bacteria</taxon>
        <taxon>Pseudomonadati</taxon>
        <taxon>Pseudomonadota</taxon>
        <taxon>Alphaproteobacteria</taxon>
        <taxon>Hyphomicrobiales</taxon>
        <taxon>Brucellaceae</taxon>
        <taxon>Brucella/Ochrobactrum group</taxon>
        <taxon>Brucella</taxon>
    </lineage>
</organism>
<reference evidence="1 2" key="1">
    <citation type="submission" date="2008-12" db="EMBL/GenBank/DDBJ databases">
        <title>The Genome Sequence of Brucella ceti M644/93/1.</title>
        <authorList>
            <consortium name="The Broad Institute Genome Sequencing Platform"/>
            <person name="Ward D."/>
            <person name="Young S.K."/>
            <person name="Kodira C.D."/>
            <person name="Zeng Q."/>
            <person name="Koehrsen M."/>
            <person name="Alvarado L."/>
            <person name="Berlin A."/>
            <person name="Borenstein D."/>
            <person name="Chen Z."/>
            <person name="Engels R."/>
            <person name="Freedman E."/>
            <person name="Gellesch M."/>
            <person name="Goldberg J."/>
            <person name="Griggs A."/>
            <person name="Gujja S."/>
            <person name="Heiman D."/>
            <person name="Hepburn T."/>
            <person name="Howarth C."/>
            <person name="Jen D."/>
            <person name="Larson L."/>
            <person name="Lewis B."/>
            <person name="Mehta T."/>
            <person name="Park D."/>
            <person name="Pearson M."/>
            <person name="Roberts A."/>
            <person name="Saif S."/>
            <person name="Shea T."/>
            <person name="Shenoy N."/>
            <person name="Sisk P."/>
            <person name="Stolte C."/>
            <person name="Sykes S."/>
            <person name="Walk T."/>
            <person name="White J."/>
            <person name="Yandava C."/>
            <person name="Whatmore A.M."/>
            <person name="Perrett L.L."/>
            <person name="O'Callaghan D."/>
            <person name="Nusbaum C."/>
            <person name="Galagan J."/>
            <person name="Birren B."/>
        </authorList>
    </citation>
    <scope>NUCLEOTIDE SEQUENCE [LARGE SCALE GENOMIC DNA]</scope>
    <source>
        <strain evidence="1 2">M644/93/1</strain>
    </source>
</reference>
<dbReference type="EMBL" id="DS999671">
    <property type="protein sequence ID" value="EEX97873.1"/>
    <property type="molecule type" value="Genomic_DNA"/>
</dbReference>
<dbReference type="Proteomes" id="UP000003990">
    <property type="component" value="Unassembled WGS sequence"/>
</dbReference>
<sequence length="22" mass="2271">MHTSLIAGLSVNGKTAAMFLHA</sequence>
<gene>
    <name evidence="1" type="ORF">BAIG_02262</name>
</gene>
<protein>
    <submittedName>
        <fullName evidence="1">Uncharacterized protein</fullName>
    </submittedName>
</protein>
<name>A0ABM9ZDT4_9HYPH</name>
<keyword evidence="2" id="KW-1185">Reference proteome</keyword>
<accession>A0ABM9ZDT4</accession>